<sequence length="266" mass="30697">MDRYVRMDQQGIIEKFVGFYQWLLEGERRTKFLDLRYLRPWARHIIIDTEARQLIALVTKDEVKAALFDIAEDKSPGPDGYSMGFYKAAWPIIGEEIISVVLEFYTTCHLLKQVNATLLVLISKVNLRKTYDTVEWDFLIATLHLFEFPLFFIQWIEECVTTPAISVCLNGDGLLLFYKADESSIRLFHRGLQLFASLSGLCANPDKSHLILSKSAQGNRETFLHLLGFQEERLPIRYLGLPLLSSRPTFSDCQPLFIKIDKRIKG</sequence>
<dbReference type="PANTHER" id="PTHR33116">
    <property type="entry name" value="REVERSE TRANSCRIPTASE ZINC-BINDING DOMAIN-CONTAINING PROTEIN-RELATED-RELATED"/>
    <property type="match status" value="1"/>
</dbReference>
<dbReference type="EMBL" id="JACGWN010000012">
    <property type="protein sequence ID" value="KAL0416345.1"/>
    <property type="molecule type" value="Genomic_DNA"/>
</dbReference>
<dbReference type="AlphaFoldDB" id="A0AAW2UHK1"/>
<organism evidence="1">
    <name type="scientific">Sesamum latifolium</name>
    <dbReference type="NCBI Taxonomy" id="2727402"/>
    <lineage>
        <taxon>Eukaryota</taxon>
        <taxon>Viridiplantae</taxon>
        <taxon>Streptophyta</taxon>
        <taxon>Embryophyta</taxon>
        <taxon>Tracheophyta</taxon>
        <taxon>Spermatophyta</taxon>
        <taxon>Magnoliopsida</taxon>
        <taxon>eudicotyledons</taxon>
        <taxon>Gunneridae</taxon>
        <taxon>Pentapetalae</taxon>
        <taxon>asterids</taxon>
        <taxon>lamiids</taxon>
        <taxon>Lamiales</taxon>
        <taxon>Pedaliaceae</taxon>
        <taxon>Sesamum</taxon>
    </lineage>
</organism>
<evidence type="ECO:0000313" key="1">
    <source>
        <dbReference type="EMBL" id="KAL0416345.1"/>
    </source>
</evidence>
<evidence type="ECO:0008006" key="2">
    <source>
        <dbReference type="Google" id="ProtNLM"/>
    </source>
</evidence>
<name>A0AAW2UHK1_9LAMI</name>
<dbReference type="PANTHER" id="PTHR33116:SF78">
    <property type="entry name" value="OS12G0587133 PROTEIN"/>
    <property type="match status" value="1"/>
</dbReference>
<accession>A0AAW2UHK1</accession>
<proteinExistence type="predicted"/>
<comment type="caution">
    <text evidence="1">The sequence shown here is derived from an EMBL/GenBank/DDBJ whole genome shotgun (WGS) entry which is preliminary data.</text>
</comment>
<gene>
    <name evidence="1" type="ORF">Slati_3466400</name>
</gene>
<reference evidence="1" key="1">
    <citation type="submission" date="2020-06" db="EMBL/GenBank/DDBJ databases">
        <authorList>
            <person name="Li T."/>
            <person name="Hu X."/>
            <person name="Zhang T."/>
            <person name="Song X."/>
            <person name="Zhang H."/>
            <person name="Dai N."/>
            <person name="Sheng W."/>
            <person name="Hou X."/>
            <person name="Wei L."/>
        </authorList>
    </citation>
    <scope>NUCLEOTIDE SEQUENCE</scope>
    <source>
        <strain evidence="1">KEN1</strain>
        <tissue evidence="1">Leaf</tissue>
    </source>
</reference>
<reference evidence="1" key="2">
    <citation type="journal article" date="2024" name="Plant">
        <title>Genomic evolution and insights into agronomic trait innovations of Sesamum species.</title>
        <authorList>
            <person name="Miao H."/>
            <person name="Wang L."/>
            <person name="Qu L."/>
            <person name="Liu H."/>
            <person name="Sun Y."/>
            <person name="Le M."/>
            <person name="Wang Q."/>
            <person name="Wei S."/>
            <person name="Zheng Y."/>
            <person name="Lin W."/>
            <person name="Duan Y."/>
            <person name="Cao H."/>
            <person name="Xiong S."/>
            <person name="Wang X."/>
            <person name="Wei L."/>
            <person name="Li C."/>
            <person name="Ma Q."/>
            <person name="Ju M."/>
            <person name="Zhao R."/>
            <person name="Li G."/>
            <person name="Mu C."/>
            <person name="Tian Q."/>
            <person name="Mei H."/>
            <person name="Zhang T."/>
            <person name="Gao T."/>
            <person name="Zhang H."/>
        </authorList>
    </citation>
    <scope>NUCLEOTIDE SEQUENCE</scope>
    <source>
        <strain evidence="1">KEN1</strain>
    </source>
</reference>
<protein>
    <recommendedName>
        <fullName evidence="2">Reverse transcriptase</fullName>
    </recommendedName>
</protein>